<dbReference type="EMBL" id="QAOK01000023">
    <property type="protein sequence ID" value="PTQ79736.1"/>
    <property type="molecule type" value="Genomic_DNA"/>
</dbReference>
<proteinExistence type="predicted"/>
<sequence length="87" mass="9082">MMSSDRSSSMKQYLAGSLAILLATSVAAFESPSYRKPPPVLSASGTVQVAFTPGQDAGKLIADTIDGARTQVLVQAFSFTIAESPML</sequence>
<dbReference type="AlphaFoldDB" id="A0A2T5I7D9"/>
<protein>
    <submittedName>
        <fullName evidence="1">Uncharacterized protein</fullName>
    </submittedName>
</protein>
<dbReference type="Proteomes" id="UP000244152">
    <property type="component" value="Unassembled WGS sequence"/>
</dbReference>
<evidence type="ECO:0000313" key="2">
    <source>
        <dbReference type="Proteomes" id="UP000244152"/>
    </source>
</evidence>
<evidence type="ECO:0000313" key="1">
    <source>
        <dbReference type="EMBL" id="PTQ79736.1"/>
    </source>
</evidence>
<reference evidence="1 2" key="1">
    <citation type="submission" date="2018-04" db="EMBL/GenBank/DDBJ databases">
        <title>Active sludge and wastewater microbial communities from Klosterneuburg, Austria.</title>
        <authorList>
            <person name="Wagner M."/>
        </authorList>
    </citation>
    <scope>NUCLEOTIDE SEQUENCE [LARGE SCALE GENOMIC DNA]</scope>
    <source>
        <strain evidence="1 2">Nl12</strain>
    </source>
</reference>
<name>A0A2T5I7D9_9PROT</name>
<comment type="caution">
    <text evidence="1">The sequence shown here is derived from an EMBL/GenBank/DDBJ whole genome shotgun (WGS) entry which is preliminary data.</text>
</comment>
<gene>
    <name evidence="1" type="ORF">C8R21_12319</name>
</gene>
<accession>A0A2T5I7D9</accession>
<organism evidence="1 2">
    <name type="scientific">Nitrosospira multiformis</name>
    <dbReference type="NCBI Taxonomy" id="1231"/>
    <lineage>
        <taxon>Bacteria</taxon>
        <taxon>Pseudomonadati</taxon>
        <taxon>Pseudomonadota</taxon>
        <taxon>Betaproteobacteria</taxon>
        <taxon>Nitrosomonadales</taxon>
        <taxon>Nitrosomonadaceae</taxon>
        <taxon>Nitrosospira</taxon>
    </lineage>
</organism>